<feature type="domain" description="YbaK/aminoacyl-tRNA synthetase-associated" evidence="1">
    <location>
        <begin position="23"/>
        <end position="144"/>
    </location>
</feature>
<dbReference type="Gene3D" id="3.90.960.10">
    <property type="entry name" value="YbaK/aminoacyl-tRNA synthetase-associated domain"/>
    <property type="match status" value="1"/>
</dbReference>
<evidence type="ECO:0000313" key="3">
    <source>
        <dbReference type="EMBL" id="TDW62604.1"/>
    </source>
</evidence>
<dbReference type="Proteomes" id="UP000243640">
    <property type="component" value="Unassembled WGS sequence"/>
</dbReference>
<dbReference type="InterPro" id="IPR036754">
    <property type="entry name" value="YbaK/aa-tRNA-synt-asso_dom_sf"/>
</dbReference>
<sequence>MGMSLKLKKFLDNSHVAYNMVHHPYAEGAAQSAIAGHVPLAQMAKAIMLENVEGRSVMAVIPAADRIDMRRLSYLMHDELQLAPEHHLGIWFDDCDPGAIPALGDAYSVDTLVDDDLLEMADIYLESGDNRDLVHISGEDFRRLASHWMHGHFSQKPDPWSRVERM</sequence>
<dbReference type="RefSeq" id="WP_094277482.1">
    <property type="nucleotide sequence ID" value="NZ_JBLWZI010000029.1"/>
</dbReference>
<dbReference type="SUPFAM" id="SSF55826">
    <property type="entry name" value="YbaK/ProRS associated domain"/>
    <property type="match status" value="1"/>
</dbReference>
<dbReference type="CDD" id="cd04332">
    <property type="entry name" value="YbaK_like"/>
    <property type="match status" value="1"/>
</dbReference>
<accession>A0A235CKM3</accession>
<protein>
    <submittedName>
        <fullName evidence="3">Ala-tRNA(Pro) deacylase</fullName>
    </submittedName>
</protein>
<evidence type="ECO:0000313" key="4">
    <source>
        <dbReference type="Proteomes" id="UP000243640"/>
    </source>
</evidence>
<reference evidence="3 5" key="2">
    <citation type="submission" date="2019-03" db="EMBL/GenBank/DDBJ databases">
        <title>Genomic Encyclopedia of Archaeal and Bacterial Type Strains, Phase II (KMG-II): from individual species to whole genera.</title>
        <authorList>
            <person name="Goeker M."/>
        </authorList>
    </citation>
    <scope>NUCLEOTIDE SEQUENCE [LARGE SCALE GENOMIC DNA]</scope>
    <source>
        <strain evidence="3 5">DSM 15594</strain>
    </source>
</reference>
<name>A0A235CKM3_9GAMM</name>
<comment type="caution">
    <text evidence="2">The sequence shown here is derived from an EMBL/GenBank/DDBJ whole genome shotgun (WGS) entry which is preliminary data.</text>
</comment>
<reference evidence="2 4" key="1">
    <citation type="submission" date="2017-08" db="EMBL/GenBank/DDBJ databases">
        <title>Draft Genome Sequence of the Marine Bacterium Oceanimonas baumannii ATCC 700832.</title>
        <authorList>
            <person name="Mcclelland W.D."/>
            <person name="Brennan M.A."/>
            <person name="Trachtenberg A.M."/>
            <person name="Maclea K.S."/>
        </authorList>
    </citation>
    <scope>NUCLEOTIDE SEQUENCE [LARGE SCALE GENOMIC DNA]</scope>
    <source>
        <strain evidence="2 4">ATCC 700832</strain>
    </source>
</reference>
<dbReference type="GO" id="GO:0002161">
    <property type="term" value="F:aminoacyl-tRNA deacylase activity"/>
    <property type="evidence" value="ECO:0007669"/>
    <property type="project" value="InterPro"/>
</dbReference>
<evidence type="ECO:0000259" key="1">
    <source>
        <dbReference type="Pfam" id="PF04073"/>
    </source>
</evidence>
<dbReference type="EMBL" id="SODO01000001">
    <property type="protein sequence ID" value="TDW62604.1"/>
    <property type="molecule type" value="Genomic_DNA"/>
</dbReference>
<evidence type="ECO:0000313" key="2">
    <source>
        <dbReference type="EMBL" id="OYD25113.1"/>
    </source>
</evidence>
<keyword evidence="5" id="KW-1185">Reference proteome</keyword>
<dbReference type="OrthoDB" id="9786549at2"/>
<organism evidence="2 4">
    <name type="scientific">Oceanimonas baumannii</name>
    <dbReference type="NCBI Taxonomy" id="129578"/>
    <lineage>
        <taxon>Bacteria</taxon>
        <taxon>Pseudomonadati</taxon>
        <taxon>Pseudomonadota</taxon>
        <taxon>Gammaproteobacteria</taxon>
        <taxon>Aeromonadales</taxon>
        <taxon>Aeromonadaceae</taxon>
        <taxon>Oceanimonas</taxon>
    </lineage>
</organism>
<dbReference type="Pfam" id="PF04073">
    <property type="entry name" value="tRNA_edit"/>
    <property type="match status" value="1"/>
</dbReference>
<gene>
    <name evidence="2" type="ORF">B6S09_05365</name>
    <name evidence="3" type="ORF">LY04_00678</name>
</gene>
<dbReference type="Proteomes" id="UP000295058">
    <property type="component" value="Unassembled WGS sequence"/>
</dbReference>
<dbReference type="InterPro" id="IPR007214">
    <property type="entry name" value="YbaK/aa-tRNA-synth-assoc-dom"/>
</dbReference>
<evidence type="ECO:0000313" key="5">
    <source>
        <dbReference type="Proteomes" id="UP000295058"/>
    </source>
</evidence>
<dbReference type="AlphaFoldDB" id="A0A235CKM3"/>
<dbReference type="EMBL" id="NQJF01000004">
    <property type="protein sequence ID" value="OYD25113.1"/>
    <property type="molecule type" value="Genomic_DNA"/>
</dbReference>
<proteinExistence type="predicted"/>